<protein>
    <recommendedName>
        <fullName evidence="8">WRKY domain-containing protein</fullName>
    </recommendedName>
</protein>
<evidence type="ECO:0000256" key="3">
    <source>
        <dbReference type="ARBA" id="ARBA00023015"/>
    </source>
</evidence>
<feature type="compositionally biased region" description="Polar residues" evidence="7">
    <location>
        <begin position="38"/>
        <end position="49"/>
    </location>
</feature>
<feature type="region of interest" description="Disordered" evidence="7">
    <location>
        <begin position="73"/>
        <end position="92"/>
    </location>
</feature>
<keyword evidence="6" id="KW-0539">Nucleus</keyword>
<dbReference type="Pfam" id="PF03106">
    <property type="entry name" value="WRKY"/>
    <property type="match status" value="2"/>
</dbReference>
<feature type="compositionally biased region" description="Acidic residues" evidence="7">
    <location>
        <begin position="450"/>
        <end position="459"/>
    </location>
</feature>
<evidence type="ECO:0000256" key="4">
    <source>
        <dbReference type="ARBA" id="ARBA00023125"/>
    </source>
</evidence>
<dbReference type="InterPro" id="IPR036576">
    <property type="entry name" value="WRKY_dom_sf"/>
</dbReference>
<feature type="compositionally biased region" description="Polar residues" evidence="7">
    <location>
        <begin position="355"/>
        <end position="381"/>
    </location>
</feature>
<evidence type="ECO:0000313" key="10">
    <source>
        <dbReference type="Proteomes" id="UP001151287"/>
    </source>
</evidence>
<dbReference type="SMART" id="SM00774">
    <property type="entry name" value="WRKY"/>
    <property type="match status" value="2"/>
</dbReference>
<keyword evidence="2" id="KW-0677">Repeat</keyword>
<comment type="caution">
    <text evidence="9">The sequence shown here is derived from an EMBL/GenBank/DDBJ whole genome shotgun (WGS) entry which is preliminary data.</text>
</comment>
<evidence type="ECO:0000313" key="9">
    <source>
        <dbReference type="EMBL" id="KAJ1702450.1"/>
    </source>
</evidence>
<dbReference type="InterPro" id="IPR044810">
    <property type="entry name" value="WRKY_plant"/>
</dbReference>
<feature type="region of interest" description="Disordered" evidence="7">
    <location>
        <begin position="549"/>
        <end position="602"/>
    </location>
</feature>
<dbReference type="OrthoDB" id="1923003at2759"/>
<evidence type="ECO:0000256" key="7">
    <source>
        <dbReference type="SAM" id="MobiDB-lite"/>
    </source>
</evidence>
<evidence type="ECO:0000256" key="5">
    <source>
        <dbReference type="ARBA" id="ARBA00023163"/>
    </source>
</evidence>
<dbReference type="FunFam" id="2.20.25.80:FF:000006">
    <property type="entry name" value="WRKY transcription factor"/>
    <property type="match status" value="1"/>
</dbReference>
<dbReference type="FunFam" id="2.20.25.80:FF:000001">
    <property type="entry name" value="WRKY transcription factor 33"/>
    <property type="match status" value="1"/>
</dbReference>
<proteinExistence type="predicted"/>
<name>A0A9Q0HYB8_9POAL</name>
<accession>A0A9Q0HYB8</accession>
<dbReference type="PANTHER" id="PTHR31221:SF126">
    <property type="entry name" value="WRKY DOMAIN-CONTAINING PROTEIN"/>
    <property type="match status" value="1"/>
</dbReference>
<evidence type="ECO:0000256" key="1">
    <source>
        <dbReference type="ARBA" id="ARBA00004123"/>
    </source>
</evidence>
<dbReference type="GO" id="GO:0009737">
    <property type="term" value="P:response to abscisic acid"/>
    <property type="evidence" value="ECO:0007669"/>
    <property type="project" value="UniProtKB-ARBA"/>
</dbReference>
<evidence type="ECO:0000256" key="2">
    <source>
        <dbReference type="ARBA" id="ARBA00022737"/>
    </source>
</evidence>
<keyword evidence="4" id="KW-0238">DNA-binding</keyword>
<comment type="subcellular location">
    <subcellularLocation>
        <location evidence="1">Nucleus</location>
    </subcellularLocation>
</comment>
<gene>
    <name evidence="9" type="ORF">LUZ63_002229</name>
</gene>
<keyword evidence="5" id="KW-0804">Transcription</keyword>
<feature type="region of interest" description="Disordered" evidence="7">
    <location>
        <begin position="29"/>
        <end position="67"/>
    </location>
</feature>
<feature type="domain" description="WRKY" evidence="8">
    <location>
        <begin position="284"/>
        <end position="342"/>
    </location>
</feature>
<feature type="region of interest" description="Disordered" evidence="7">
    <location>
        <begin position="190"/>
        <end position="291"/>
    </location>
</feature>
<dbReference type="AlphaFoldDB" id="A0A9Q0HYB8"/>
<dbReference type="GO" id="GO:0043565">
    <property type="term" value="F:sequence-specific DNA binding"/>
    <property type="evidence" value="ECO:0007669"/>
    <property type="project" value="InterPro"/>
</dbReference>
<keyword evidence="10" id="KW-1185">Reference proteome</keyword>
<dbReference type="PROSITE" id="PS50811">
    <property type="entry name" value="WRKY"/>
    <property type="match status" value="2"/>
</dbReference>
<dbReference type="EMBL" id="JAMQYH010000001">
    <property type="protein sequence ID" value="KAJ1702450.1"/>
    <property type="molecule type" value="Genomic_DNA"/>
</dbReference>
<feature type="region of interest" description="Disordered" evidence="7">
    <location>
        <begin position="333"/>
        <end position="381"/>
    </location>
</feature>
<dbReference type="InterPro" id="IPR003657">
    <property type="entry name" value="WRKY_dom"/>
</dbReference>
<dbReference type="GO" id="GO:0005634">
    <property type="term" value="C:nucleus"/>
    <property type="evidence" value="ECO:0007669"/>
    <property type="project" value="UniProtKB-SubCell"/>
</dbReference>
<dbReference type="SUPFAM" id="SSF118290">
    <property type="entry name" value="WRKY DNA-binding domain"/>
    <property type="match status" value="2"/>
</dbReference>
<reference evidence="9" key="1">
    <citation type="journal article" date="2022" name="Cell">
        <title>Repeat-based holocentromeres influence genome architecture and karyotype evolution.</title>
        <authorList>
            <person name="Hofstatter P.G."/>
            <person name="Thangavel G."/>
            <person name="Lux T."/>
            <person name="Neumann P."/>
            <person name="Vondrak T."/>
            <person name="Novak P."/>
            <person name="Zhang M."/>
            <person name="Costa L."/>
            <person name="Castellani M."/>
            <person name="Scott A."/>
            <person name="Toegelov H."/>
            <person name="Fuchs J."/>
            <person name="Mata-Sucre Y."/>
            <person name="Dias Y."/>
            <person name="Vanzela A.L.L."/>
            <person name="Huettel B."/>
            <person name="Almeida C.C.S."/>
            <person name="Simkova H."/>
            <person name="Souza G."/>
            <person name="Pedrosa-Harand A."/>
            <person name="Macas J."/>
            <person name="Mayer K.F.X."/>
            <person name="Houben A."/>
            <person name="Marques A."/>
        </authorList>
    </citation>
    <scope>NUCLEOTIDE SEQUENCE</scope>
    <source>
        <strain evidence="9">RhyBre1mFocal</strain>
    </source>
</reference>
<organism evidence="9 10">
    <name type="scientific">Rhynchospora breviuscula</name>
    <dbReference type="NCBI Taxonomy" id="2022672"/>
    <lineage>
        <taxon>Eukaryota</taxon>
        <taxon>Viridiplantae</taxon>
        <taxon>Streptophyta</taxon>
        <taxon>Embryophyta</taxon>
        <taxon>Tracheophyta</taxon>
        <taxon>Spermatophyta</taxon>
        <taxon>Magnoliopsida</taxon>
        <taxon>Liliopsida</taxon>
        <taxon>Poales</taxon>
        <taxon>Cyperaceae</taxon>
        <taxon>Cyperoideae</taxon>
        <taxon>Rhynchosporeae</taxon>
        <taxon>Rhynchospora</taxon>
    </lineage>
</organism>
<dbReference type="Gene3D" id="2.20.25.80">
    <property type="entry name" value="WRKY domain"/>
    <property type="match status" value="2"/>
</dbReference>
<evidence type="ECO:0000256" key="6">
    <source>
        <dbReference type="ARBA" id="ARBA00023242"/>
    </source>
</evidence>
<keyword evidence="3" id="KW-0805">Transcription regulation</keyword>
<dbReference type="GO" id="GO:0003700">
    <property type="term" value="F:DNA-binding transcription factor activity"/>
    <property type="evidence" value="ECO:0007669"/>
    <property type="project" value="InterPro"/>
</dbReference>
<feature type="region of interest" description="Disordered" evidence="7">
    <location>
        <begin position="436"/>
        <end position="463"/>
    </location>
</feature>
<feature type="compositionally biased region" description="Low complexity" evidence="7">
    <location>
        <begin position="217"/>
        <end position="228"/>
    </location>
</feature>
<dbReference type="Proteomes" id="UP001151287">
    <property type="component" value="Unassembled WGS sequence"/>
</dbReference>
<dbReference type="PANTHER" id="PTHR31221">
    <property type="entry name" value="WRKY TRANSCRIPTION FACTOR PROTEIN 1-RELATED"/>
    <property type="match status" value="1"/>
</dbReference>
<feature type="compositionally biased region" description="Low complexity" evidence="7">
    <location>
        <begin position="568"/>
        <end position="579"/>
    </location>
</feature>
<evidence type="ECO:0000259" key="8">
    <source>
        <dbReference type="PROSITE" id="PS50811"/>
    </source>
</evidence>
<sequence>MNNRPTMLDEWMQPNPSPRTLIASFLSDDFTPRAFQDPLTQTQPPNTMEKNLGEGPTSSEEEAQSKEANFPHDFSLQPHLHAGPRPSSSNGGLAERMAARAGFNVPKLNTSRVNPVANVVGSSTDIRSPYLTIPPGLSPTTLLDSPVFLSNILVQPSPTTGKLPFLQSKNMSADQFGDLSESFSFKPSLDLKQSSSSISEKKESSISLPVQLENKNTTTTKATQDGTTPSNQEFNFNTGFSNSKPTQVGPASSTDNADNSPTPDDPQEFESDLKGDNLSGTPAEDGYNWRKYGQKQVKTSEFPRSYYKCTHPNCPVKKKVERAHDGQVTEIIYKGNHNHQKPSPSRRQGMPFSDGSENSHFQPSQNPNQSFWGNGQNGCSQDVQGERVQEVNQASSVSVPAAPEFSEMANQVMPGGNGACAEGQDVGLVDISSTVSNEEDQATHGASVDYEADEDDGQETDSKRRKLEACAVEINAASRAVREPRVVVQTTSEVDILDDGYRWRKYGQKVVKGNPNPRSYYKCTSPGCSVRKHVERASHDLKSVITTYEGRHNHEVPATRNSGGHSNTATAPPVAALPPQSSTFSRRPDLGTDSLGRFNPTSLPLGPYGLPSRDQLSHLSQLGPAGSFSFRMNQPGLTGFRMPNLGPVPPLPQKMTGMPVLPPNMGPAYLGHSAQGMDGRFVMPKGELKEENMTDGGFRASNGGSTSSLVYQQMMNRMHMGPHM</sequence>
<feature type="domain" description="WRKY" evidence="8">
    <location>
        <begin position="492"/>
        <end position="557"/>
    </location>
</feature>
<feature type="compositionally biased region" description="Polar residues" evidence="7">
    <location>
        <begin position="229"/>
        <end position="262"/>
    </location>
</feature>